<evidence type="ECO:0000259" key="11">
    <source>
        <dbReference type="PROSITE" id="PS50884"/>
    </source>
</evidence>
<evidence type="ECO:0000256" key="5">
    <source>
        <dbReference type="ARBA" id="ARBA00023125"/>
    </source>
</evidence>
<dbReference type="PANTHER" id="PTHR31992:SF350">
    <property type="entry name" value="DOF ZINC FINGER PROTEIN"/>
    <property type="match status" value="1"/>
</dbReference>
<organism evidence="12 13">
    <name type="scientific">Mikania micrantha</name>
    <name type="common">bitter vine</name>
    <dbReference type="NCBI Taxonomy" id="192012"/>
    <lineage>
        <taxon>Eukaryota</taxon>
        <taxon>Viridiplantae</taxon>
        <taxon>Streptophyta</taxon>
        <taxon>Embryophyta</taxon>
        <taxon>Tracheophyta</taxon>
        <taxon>Spermatophyta</taxon>
        <taxon>Magnoliopsida</taxon>
        <taxon>eudicotyledons</taxon>
        <taxon>Gunneridae</taxon>
        <taxon>Pentapetalae</taxon>
        <taxon>asterids</taxon>
        <taxon>campanulids</taxon>
        <taxon>Asterales</taxon>
        <taxon>Asteraceae</taxon>
        <taxon>Asteroideae</taxon>
        <taxon>Heliantheae alliance</taxon>
        <taxon>Eupatorieae</taxon>
        <taxon>Mikania</taxon>
    </lineage>
</organism>
<keyword evidence="2 8" id="KW-0863">Zinc-finger</keyword>
<dbReference type="GO" id="GO:0008270">
    <property type="term" value="F:zinc ion binding"/>
    <property type="evidence" value="ECO:0007669"/>
    <property type="project" value="UniProtKB-KW"/>
</dbReference>
<feature type="region of interest" description="Disordered" evidence="10">
    <location>
        <begin position="85"/>
        <end position="113"/>
    </location>
</feature>
<dbReference type="Proteomes" id="UP000326396">
    <property type="component" value="Linkage Group LG4"/>
</dbReference>
<keyword evidence="6 9" id="KW-0804">Transcription</keyword>
<dbReference type="InterPro" id="IPR003851">
    <property type="entry name" value="Znf_Dof"/>
</dbReference>
<feature type="region of interest" description="Disordered" evidence="10">
    <location>
        <begin position="259"/>
        <end position="292"/>
    </location>
</feature>
<keyword evidence="13" id="KW-1185">Reference proteome</keyword>
<gene>
    <name evidence="12" type="ORF">E3N88_27031</name>
</gene>
<dbReference type="OrthoDB" id="1927254at2759"/>
<keyword evidence="3 9" id="KW-0862">Zinc</keyword>
<evidence type="ECO:0000256" key="1">
    <source>
        <dbReference type="ARBA" id="ARBA00022723"/>
    </source>
</evidence>
<reference evidence="12 13" key="1">
    <citation type="submission" date="2019-05" db="EMBL/GenBank/DDBJ databases">
        <title>Mikania micrantha, genome provides insights into the molecular mechanism of rapid growth.</title>
        <authorList>
            <person name="Liu B."/>
        </authorList>
    </citation>
    <scope>NUCLEOTIDE SEQUENCE [LARGE SCALE GENOMIC DNA]</scope>
    <source>
        <strain evidence="12">NLD-2019</strain>
        <tissue evidence="12">Leaf</tissue>
    </source>
</reference>
<dbReference type="PROSITE" id="PS50884">
    <property type="entry name" value="ZF_DOF_2"/>
    <property type="match status" value="1"/>
</dbReference>
<feature type="domain" description="Dof-type" evidence="11">
    <location>
        <begin position="41"/>
        <end position="95"/>
    </location>
</feature>
<keyword evidence="1 9" id="KW-0479">Metal-binding</keyword>
<evidence type="ECO:0000256" key="8">
    <source>
        <dbReference type="PROSITE-ProRule" id="PRU00071"/>
    </source>
</evidence>
<dbReference type="InterPro" id="IPR045174">
    <property type="entry name" value="Dof"/>
</dbReference>
<keyword evidence="7 8" id="KW-0539">Nucleus</keyword>
<keyword evidence="5 8" id="KW-0238">DNA-binding</keyword>
<feature type="compositionally biased region" description="Polar residues" evidence="10">
    <location>
        <begin position="269"/>
        <end position="282"/>
    </location>
</feature>
<feature type="region of interest" description="Disordered" evidence="10">
    <location>
        <begin position="1"/>
        <end position="30"/>
    </location>
</feature>
<evidence type="ECO:0000256" key="3">
    <source>
        <dbReference type="ARBA" id="ARBA00022833"/>
    </source>
</evidence>
<evidence type="ECO:0000256" key="7">
    <source>
        <dbReference type="ARBA" id="ARBA00023242"/>
    </source>
</evidence>
<feature type="compositionally biased region" description="Low complexity" evidence="10">
    <location>
        <begin position="11"/>
        <end position="27"/>
    </location>
</feature>
<comment type="function">
    <text evidence="9">Transcription factor that binds specifically to a 5'-AA[AG]G-3' consensus core sequence.</text>
</comment>
<dbReference type="GO" id="GO:0005634">
    <property type="term" value="C:nucleus"/>
    <property type="evidence" value="ECO:0007669"/>
    <property type="project" value="UniProtKB-SubCell"/>
</dbReference>
<protein>
    <recommendedName>
        <fullName evidence="9">Dof zinc finger protein</fullName>
    </recommendedName>
</protein>
<evidence type="ECO:0000313" key="13">
    <source>
        <dbReference type="Proteomes" id="UP000326396"/>
    </source>
</evidence>
<accession>A0A5N6MWP1</accession>
<proteinExistence type="predicted"/>
<name>A0A5N6MWP1_9ASTR</name>
<evidence type="ECO:0000256" key="2">
    <source>
        <dbReference type="ARBA" id="ARBA00022771"/>
    </source>
</evidence>
<evidence type="ECO:0000256" key="10">
    <source>
        <dbReference type="SAM" id="MobiDB-lite"/>
    </source>
</evidence>
<dbReference type="PROSITE" id="PS01361">
    <property type="entry name" value="ZF_DOF_1"/>
    <property type="match status" value="1"/>
</dbReference>
<dbReference type="Pfam" id="PF02701">
    <property type="entry name" value="Zn_ribbon_Dof"/>
    <property type="match status" value="1"/>
</dbReference>
<dbReference type="GO" id="GO:0003677">
    <property type="term" value="F:DNA binding"/>
    <property type="evidence" value="ECO:0007669"/>
    <property type="project" value="UniProtKB-UniRule"/>
</dbReference>
<keyword evidence="4 9" id="KW-0805">Transcription regulation</keyword>
<comment type="subcellular location">
    <subcellularLocation>
        <location evidence="8 9">Nucleus</location>
    </subcellularLocation>
</comment>
<dbReference type="GO" id="GO:0003700">
    <property type="term" value="F:DNA-binding transcription factor activity"/>
    <property type="evidence" value="ECO:0007669"/>
    <property type="project" value="UniProtKB-UniRule"/>
</dbReference>
<dbReference type="PANTHER" id="PTHR31992">
    <property type="entry name" value="DOF ZINC FINGER PROTEIN DOF1.4-RELATED"/>
    <property type="match status" value="1"/>
</dbReference>
<evidence type="ECO:0000256" key="6">
    <source>
        <dbReference type="ARBA" id="ARBA00023163"/>
    </source>
</evidence>
<evidence type="ECO:0000256" key="9">
    <source>
        <dbReference type="RuleBase" id="RU369094"/>
    </source>
</evidence>
<feature type="compositionally biased region" description="Low complexity" evidence="10">
    <location>
        <begin position="96"/>
        <end position="110"/>
    </location>
</feature>
<evidence type="ECO:0000256" key="4">
    <source>
        <dbReference type="ARBA" id="ARBA00023015"/>
    </source>
</evidence>
<dbReference type="EMBL" id="SZYD01000014">
    <property type="protein sequence ID" value="KAD4178440.1"/>
    <property type="molecule type" value="Genomic_DNA"/>
</dbReference>
<evidence type="ECO:0000313" key="12">
    <source>
        <dbReference type="EMBL" id="KAD4178440.1"/>
    </source>
</evidence>
<dbReference type="AlphaFoldDB" id="A0A5N6MWP1"/>
<comment type="caution">
    <text evidence="12">The sequence shown here is derived from an EMBL/GenBank/DDBJ whole genome shotgun (WGS) entry which is preliminary data.</text>
</comment>
<sequence>MKPMKEILLPNTTNSTSNHNNNLSKSSSFERRVRSQKAAAVNCPRCDSTNTKFCYYNNYSLSQPRYFCKTCRRYWTEGGTLRNIPVGGGSRKNKRLSSSSSSSCSSSYSSVGGGSKKFSYLVVPSASTTVPSQILHDQYGHDLNLGFPSIHSFKNVSGFLQEPNFDATKDPNSSALELLNGITTRGVTNSFMPIMIPDPNSVYTNPAGQLRIPLPEFKIPSLSSSLDGIGNDDGGAYGNNLHERNSGRLLFPFEELKTDTSTTHDDDQGGQSKDQNCDSNGFWNGMMGGGSW</sequence>